<feature type="compositionally biased region" description="Polar residues" evidence="1">
    <location>
        <begin position="326"/>
        <end position="349"/>
    </location>
</feature>
<feature type="region of interest" description="Disordered" evidence="1">
    <location>
        <begin position="319"/>
        <end position="349"/>
    </location>
</feature>
<accession>A0A6G1L5W6</accession>
<evidence type="ECO:0000313" key="3">
    <source>
        <dbReference type="Proteomes" id="UP000799436"/>
    </source>
</evidence>
<evidence type="ECO:0000256" key="1">
    <source>
        <dbReference type="SAM" id="MobiDB-lite"/>
    </source>
</evidence>
<protein>
    <submittedName>
        <fullName evidence="2">Uncharacterized protein</fullName>
    </submittedName>
</protein>
<dbReference type="OrthoDB" id="3934267at2759"/>
<keyword evidence="3" id="KW-1185">Reference proteome</keyword>
<dbReference type="AlphaFoldDB" id="A0A6G1L5W6"/>
<feature type="region of interest" description="Disordered" evidence="1">
    <location>
        <begin position="27"/>
        <end position="49"/>
    </location>
</feature>
<organism evidence="2 3">
    <name type="scientific">Teratosphaeria nubilosa</name>
    <dbReference type="NCBI Taxonomy" id="161662"/>
    <lineage>
        <taxon>Eukaryota</taxon>
        <taxon>Fungi</taxon>
        <taxon>Dikarya</taxon>
        <taxon>Ascomycota</taxon>
        <taxon>Pezizomycotina</taxon>
        <taxon>Dothideomycetes</taxon>
        <taxon>Dothideomycetidae</taxon>
        <taxon>Mycosphaerellales</taxon>
        <taxon>Teratosphaeriaceae</taxon>
        <taxon>Teratosphaeria</taxon>
    </lineage>
</organism>
<dbReference type="Proteomes" id="UP000799436">
    <property type="component" value="Unassembled WGS sequence"/>
</dbReference>
<sequence length="373" mass="38356">MTSTTAFVSSFTDYVTITVYVTEGGSTASATTSPTSGASTTTSSTASASNSLCPTFNGQQYTDGQGVPYDIFCNREYSGTTLGLVTKRDVSKRQGDTITVDTFLAACDANAQCIAITVANNECRLFSSVNGYFTVTGSTAAIKVNPQTSSASTNTGLVSTITQILSAVTTQTATATSTDSEALSTLSSVLTTATSDVPTTIFTTVPATVTISSVSTISNLVSGSPTTAITTFMTVTQTQVGTAIPTALPDDTALLLQIEELILLGKLSVMDTLDDLIGKFNDRGQYSSAQAAVHRMGFWSVHGGSTIKEVVSSVQRGIPGAHSAADTGNTDATPTAYTGNTGASPAANTGSEGGNYHGFLGNHHGFFRGWGGW</sequence>
<dbReference type="EMBL" id="ML995846">
    <property type="protein sequence ID" value="KAF2768226.1"/>
    <property type="molecule type" value="Genomic_DNA"/>
</dbReference>
<evidence type="ECO:0000313" key="2">
    <source>
        <dbReference type="EMBL" id="KAF2768226.1"/>
    </source>
</evidence>
<name>A0A6G1L5W6_9PEZI</name>
<gene>
    <name evidence="2" type="ORF">EJ03DRAFT_352313</name>
</gene>
<proteinExistence type="predicted"/>
<reference evidence="2" key="1">
    <citation type="journal article" date="2020" name="Stud. Mycol.">
        <title>101 Dothideomycetes genomes: a test case for predicting lifestyles and emergence of pathogens.</title>
        <authorList>
            <person name="Haridas S."/>
            <person name="Albert R."/>
            <person name="Binder M."/>
            <person name="Bloem J."/>
            <person name="Labutti K."/>
            <person name="Salamov A."/>
            <person name="Andreopoulos B."/>
            <person name="Baker S."/>
            <person name="Barry K."/>
            <person name="Bills G."/>
            <person name="Bluhm B."/>
            <person name="Cannon C."/>
            <person name="Castanera R."/>
            <person name="Culley D."/>
            <person name="Daum C."/>
            <person name="Ezra D."/>
            <person name="Gonzalez J."/>
            <person name="Henrissat B."/>
            <person name="Kuo A."/>
            <person name="Liang C."/>
            <person name="Lipzen A."/>
            <person name="Lutzoni F."/>
            <person name="Magnuson J."/>
            <person name="Mondo S."/>
            <person name="Nolan M."/>
            <person name="Ohm R."/>
            <person name="Pangilinan J."/>
            <person name="Park H.-J."/>
            <person name="Ramirez L."/>
            <person name="Alfaro M."/>
            <person name="Sun H."/>
            <person name="Tritt A."/>
            <person name="Yoshinaga Y."/>
            <person name="Zwiers L.-H."/>
            <person name="Turgeon B."/>
            <person name="Goodwin S."/>
            <person name="Spatafora J."/>
            <person name="Crous P."/>
            <person name="Grigoriev I."/>
        </authorList>
    </citation>
    <scope>NUCLEOTIDE SEQUENCE</scope>
    <source>
        <strain evidence="2">CBS 116005</strain>
    </source>
</reference>